<evidence type="ECO:0000313" key="1">
    <source>
        <dbReference type="EMBL" id="PZX18072.1"/>
    </source>
</evidence>
<sequence length="42" mass="5113">MYANYDSWRTENPWDGMARMAGFRDEEDYINSLDEDEEMDDE</sequence>
<dbReference type="Proteomes" id="UP000249239">
    <property type="component" value="Unassembled WGS sequence"/>
</dbReference>
<organism evidence="1 2">
    <name type="scientific">Breznakibacter xylanolyticus</name>
    <dbReference type="NCBI Taxonomy" id="990"/>
    <lineage>
        <taxon>Bacteria</taxon>
        <taxon>Pseudomonadati</taxon>
        <taxon>Bacteroidota</taxon>
        <taxon>Bacteroidia</taxon>
        <taxon>Marinilabiliales</taxon>
        <taxon>Marinilabiliaceae</taxon>
        <taxon>Breznakibacter</taxon>
    </lineage>
</organism>
<gene>
    <name evidence="1" type="ORF">LX69_01108</name>
</gene>
<dbReference type="RefSeq" id="WP_262509750.1">
    <property type="nucleotide sequence ID" value="NZ_QKZK01000007.1"/>
</dbReference>
<comment type="caution">
    <text evidence="1">The sequence shown here is derived from an EMBL/GenBank/DDBJ whole genome shotgun (WGS) entry which is preliminary data.</text>
</comment>
<name>A0A2W7P3T8_9BACT</name>
<proteinExistence type="predicted"/>
<dbReference type="EMBL" id="QKZK01000007">
    <property type="protein sequence ID" value="PZX18072.1"/>
    <property type="molecule type" value="Genomic_DNA"/>
</dbReference>
<reference evidence="1 2" key="1">
    <citation type="submission" date="2018-06" db="EMBL/GenBank/DDBJ databases">
        <title>Genomic Encyclopedia of Archaeal and Bacterial Type Strains, Phase II (KMG-II): from individual species to whole genera.</title>
        <authorList>
            <person name="Goeker M."/>
        </authorList>
    </citation>
    <scope>NUCLEOTIDE SEQUENCE [LARGE SCALE GENOMIC DNA]</scope>
    <source>
        <strain evidence="1 2">DSM 6779</strain>
    </source>
</reference>
<dbReference type="AlphaFoldDB" id="A0A2W7P3T8"/>
<keyword evidence="2" id="KW-1185">Reference proteome</keyword>
<evidence type="ECO:0000313" key="2">
    <source>
        <dbReference type="Proteomes" id="UP000249239"/>
    </source>
</evidence>
<protein>
    <submittedName>
        <fullName evidence="1">Uncharacterized protein</fullName>
    </submittedName>
</protein>
<accession>A0A2W7P3T8</accession>